<dbReference type="AlphaFoldDB" id="A0A9E7FLG0"/>
<reference evidence="2" key="1">
    <citation type="submission" date="2022-05" db="EMBL/GenBank/DDBJ databases">
        <title>The Musa troglodytarum L. genome provides insights into the mechanism of non-climacteric behaviour and enrichment of carotenoids.</title>
        <authorList>
            <person name="Wang J."/>
        </authorList>
    </citation>
    <scope>NUCLEOTIDE SEQUENCE</scope>
    <source>
        <tissue evidence="2">Leaf</tissue>
    </source>
</reference>
<name>A0A9E7FLG0_9LILI</name>
<accession>A0A9E7FLG0</accession>
<organism evidence="2 3">
    <name type="scientific">Musa troglodytarum</name>
    <name type="common">fe'i banana</name>
    <dbReference type="NCBI Taxonomy" id="320322"/>
    <lineage>
        <taxon>Eukaryota</taxon>
        <taxon>Viridiplantae</taxon>
        <taxon>Streptophyta</taxon>
        <taxon>Embryophyta</taxon>
        <taxon>Tracheophyta</taxon>
        <taxon>Spermatophyta</taxon>
        <taxon>Magnoliopsida</taxon>
        <taxon>Liliopsida</taxon>
        <taxon>Zingiberales</taxon>
        <taxon>Musaceae</taxon>
        <taxon>Musa</taxon>
    </lineage>
</organism>
<keyword evidence="3" id="KW-1185">Reference proteome</keyword>
<sequence>MITECKPNESSKEWSSRGPQIPALGSPGFMADSQVDLMHDIGALFGFTYSIRNQMESSIKKLRHTKVRD</sequence>
<evidence type="ECO:0000313" key="2">
    <source>
        <dbReference type="EMBL" id="URD97207.1"/>
    </source>
</evidence>
<feature type="region of interest" description="Disordered" evidence="1">
    <location>
        <begin position="1"/>
        <end position="26"/>
    </location>
</feature>
<feature type="compositionally biased region" description="Basic and acidic residues" evidence="1">
    <location>
        <begin position="1"/>
        <end position="15"/>
    </location>
</feature>
<evidence type="ECO:0000256" key="1">
    <source>
        <dbReference type="SAM" id="MobiDB-lite"/>
    </source>
</evidence>
<proteinExistence type="predicted"/>
<dbReference type="Proteomes" id="UP001055439">
    <property type="component" value="Chromosome 4"/>
</dbReference>
<gene>
    <name evidence="2" type="ORF">MUK42_35864</name>
</gene>
<evidence type="ECO:0000313" key="3">
    <source>
        <dbReference type="Proteomes" id="UP001055439"/>
    </source>
</evidence>
<dbReference type="EMBL" id="CP097506">
    <property type="protein sequence ID" value="URD97207.1"/>
    <property type="molecule type" value="Genomic_DNA"/>
</dbReference>
<protein>
    <submittedName>
        <fullName evidence="2">Uncharacterized protein</fullName>
    </submittedName>
</protein>